<evidence type="ECO:0000256" key="6">
    <source>
        <dbReference type="SAM" id="Phobius"/>
    </source>
</evidence>
<comment type="caution">
    <text evidence="7">The sequence shown here is derived from an EMBL/GenBank/DDBJ whole genome shotgun (WGS) entry which is preliminary data.</text>
</comment>
<feature type="transmembrane region" description="Helical" evidence="6">
    <location>
        <begin position="61"/>
        <end position="82"/>
    </location>
</feature>
<comment type="subcellular location">
    <subcellularLocation>
        <location evidence="1">Membrane</location>
        <topology evidence="1">Multi-pass membrane protein</topology>
    </subcellularLocation>
</comment>
<dbReference type="Proteomes" id="UP001169764">
    <property type="component" value="Unassembled WGS sequence"/>
</dbReference>
<dbReference type="CDD" id="cd15904">
    <property type="entry name" value="TSPO_MBR"/>
    <property type="match status" value="1"/>
</dbReference>
<evidence type="ECO:0000256" key="1">
    <source>
        <dbReference type="ARBA" id="ARBA00004141"/>
    </source>
</evidence>
<accession>A0ABT8Y728</accession>
<sequence length="179" mass="18990">MNQRAANSLPGLSPLVAGGIVVGVLGLSALIGRRNAPAPSHPRIRTWYRHLDKPGFTPPDAVFAAVWPVLETGMAVGGYRLLRHAPSPRRNSSIGLWLATSAMIGGWTELFFRERALATSAAASGAMLATTAAYVVTTQKVDRVAQATALPLLGWLAFATVLATRVWQRNPSPALPQCA</sequence>
<gene>
    <name evidence="7" type="ORF">Q4F19_07000</name>
</gene>
<evidence type="ECO:0000256" key="2">
    <source>
        <dbReference type="ARBA" id="ARBA00007524"/>
    </source>
</evidence>
<keyword evidence="5 6" id="KW-0472">Membrane</keyword>
<dbReference type="PANTHER" id="PTHR10057:SF0">
    <property type="entry name" value="TRANSLOCATOR PROTEIN"/>
    <property type="match status" value="1"/>
</dbReference>
<feature type="transmembrane region" description="Helical" evidence="6">
    <location>
        <begin position="118"/>
        <end position="137"/>
    </location>
</feature>
<dbReference type="PANTHER" id="PTHR10057">
    <property type="entry name" value="PERIPHERAL-TYPE BENZODIAZEPINE RECEPTOR"/>
    <property type="match status" value="1"/>
</dbReference>
<dbReference type="RefSeq" id="WP_303541086.1">
    <property type="nucleotide sequence ID" value="NZ_JAUOTP010000003.1"/>
</dbReference>
<feature type="transmembrane region" description="Helical" evidence="6">
    <location>
        <begin position="149"/>
        <end position="167"/>
    </location>
</feature>
<evidence type="ECO:0000256" key="3">
    <source>
        <dbReference type="ARBA" id="ARBA00022692"/>
    </source>
</evidence>
<reference evidence="7" key="1">
    <citation type="submission" date="2023-07" db="EMBL/GenBank/DDBJ databases">
        <authorList>
            <person name="Kim M."/>
        </authorList>
    </citation>
    <scope>NUCLEOTIDE SEQUENCE</scope>
    <source>
        <strain evidence="7">BIUV-7</strain>
    </source>
</reference>
<dbReference type="InterPro" id="IPR004307">
    <property type="entry name" value="TspO_MBR"/>
</dbReference>
<protein>
    <submittedName>
        <fullName evidence="7">TspO/MBR family protein</fullName>
    </submittedName>
</protein>
<keyword evidence="3 6" id="KW-0812">Transmembrane</keyword>
<proteinExistence type="inferred from homology"/>
<name>A0ABT8Y728_9SPHN</name>
<evidence type="ECO:0000256" key="4">
    <source>
        <dbReference type="ARBA" id="ARBA00022989"/>
    </source>
</evidence>
<dbReference type="Pfam" id="PF03073">
    <property type="entry name" value="TspO_MBR"/>
    <property type="match status" value="1"/>
</dbReference>
<dbReference type="EMBL" id="JAUOTP010000003">
    <property type="protein sequence ID" value="MDO6414123.1"/>
    <property type="molecule type" value="Genomic_DNA"/>
</dbReference>
<organism evidence="7 8">
    <name type="scientific">Sphingomonas natans</name>
    <dbReference type="NCBI Taxonomy" id="3063330"/>
    <lineage>
        <taxon>Bacteria</taxon>
        <taxon>Pseudomonadati</taxon>
        <taxon>Pseudomonadota</taxon>
        <taxon>Alphaproteobacteria</taxon>
        <taxon>Sphingomonadales</taxon>
        <taxon>Sphingomonadaceae</taxon>
        <taxon>Sphingomonas</taxon>
    </lineage>
</organism>
<feature type="transmembrane region" description="Helical" evidence="6">
    <location>
        <begin position="12"/>
        <end position="31"/>
    </location>
</feature>
<evidence type="ECO:0000313" key="8">
    <source>
        <dbReference type="Proteomes" id="UP001169764"/>
    </source>
</evidence>
<dbReference type="Gene3D" id="1.20.1260.100">
    <property type="entry name" value="TspO/MBR protein"/>
    <property type="match status" value="1"/>
</dbReference>
<dbReference type="InterPro" id="IPR038330">
    <property type="entry name" value="TspO/MBR-related_sf"/>
</dbReference>
<keyword evidence="4 6" id="KW-1133">Transmembrane helix</keyword>
<evidence type="ECO:0000256" key="5">
    <source>
        <dbReference type="ARBA" id="ARBA00023136"/>
    </source>
</evidence>
<comment type="similarity">
    <text evidence="2">Belongs to the TspO/BZRP family.</text>
</comment>
<keyword evidence="8" id="KW-1185">Reference proteome</keyword>
<evidence type="ECO:0000313" key="7">
    <source>
        <dbReference type="EMBL" id="MDO6414123.1"/>
    </source>
</evidence>
<feature type="transmembrane region" description="Helical" evidence="6">
    <location>
        <begin position="94"/>
        <end position="112"/>
    </location>
</feature>